<evidence type="ECO:0000313" key="1">
    <source>
        <dbReference type="EMBL" id="EAT37477.1"/>
    </source>
</evidence>
<dbReference type="Proteomes" id="UP000682892">
    <property type="component" value="Chromosome 1"/>
</dbReference>
<reference evidence="1" key="1">
    <citation type="submission" date="2005-10" db="EMBL/GenBank/DDBJ databases">
        <authorList>
            <person name="Loftus B.J."/>
            <person name="Nene V.M."/>
            <person name="Hannick L.I."/>
            <person name="Bidwell S."/>
            <person name="Haas B."/>
            <person name="Amedeo P."/>
            <person name="Orvis J."/>
            <person name="Wortman J.R."/>
            <person name="White O.R."/>
            <person name="Salzberg S."/>
            <person name="Shumway M."/>
            <person name="Koo H."/>
            <person name="Zhao Y."/>
            <person name="Holmes M."/>
            <person name="Miller J."/>
            <person name="Schatz M."/>
            <person name="Pop M."/>
            <person name="Pai G."/>
            <person name="Utterback T."/>
            <person name="Rogers Y.-H."/>
            <person name="Kravitz S."/>
            <person name="Fraser C.M."/>
        </authorList>
    </citation>
    <scope>NUCLEOTIDE SEQUENCE</scope>
    <source>
        <strain evidence="1">Liverpool</strain>
    </source>
</reference>
<dbReference type="HOGENOM" id="CLU_2677987_0_0_1"/>
<name>Q16SP2_AEDAE</name>
<proteinExistence type="predicted"/>
<sequence>SSTKIAKYAWTTDKTNQRRFNDIITTAVNPDNEQNGSKHCSCFLSLCRSLGSHKCILAGTVIYSRLLKNKKKRRI</sequence>
<dbReference type="EMBL" id="CH477670">
    <property type="protein sequence ID" value="EAT37477.1"/>
    <property type="molecule type" value="Genomic_DNA"/>
</dbReference>
<dbReference type="AlphaFoldDB" id="Q16SP2"/>
<protein>
    <submittedName>
        <fullName evidence="1">AAEL010542-PA</fullName>
    </submittedName>
</protein>
<gene>
    <name evidence="1" type="ORF">AaeL_AAEL010542</name>
</gene>
<organism evidence="1 2">
    <name type="scientific">Aedes aegypti</name>
    <name type="common">Yellowfever mosquito</name>
    <name type="synonym">Culex aegypti</name>
    <dbReference type="NCBI Taxonomy" id="7159"/>
    <lineage>
        <taxon>Eukaryota</taxon>
        <taxon>Metazoa</taxon>
        <taxon>Ecdysozoa</taxon>
        <taxon>Arthropoda</taxon>
        <taxon>Hexapoda</taxon>
        <taxon>Insecta</taxon>
        <taxon>Pterygota</taxon>
        <taxon>Neoptera</taxon>
        <taxon>Endopterygota</taxon>
        <taxon>Diptera</taxon>
        <taxon>Nematocera</taxon>
        <taxon>Culicoidea</taxon>
        <taxon>Culicidae</taxon>
        <taxon>Culicinae</taxon>
        <taxon>Aedini</taxon>
        <taxon>Aedes</taxon>
        <taxon>Stegomyia</taxon>
    </lineage>
</organism>
<reference evidence="1" key="3">
    <citation type="submission" date="2012-09" db="EMBL/GenBank/DDBJ databases">
        <authorList>
            <consortium name="VectorBase"/>
        </authorList>
    </citation>
    <scope>NUCLEOTIDE SEQUENCE</scope>
    <source>
        <strain evidence="1">Liverpool</strain>
    </source>
</reference>
<dbReference type="PaxDb" id="7159-AAEL010542-PA"/>
<evidence type="ECO:0000313" key="2">
    <source>
        <dbReference type="Proteomes" id="UP000682892"/>
    </source>
</evidence>
<reference evidence="1" key="2">
    <citation type="journal article" date="2007" name="Science">
        <title>Genome sequence of Aedes aegypti, a major arbovirus vector.</title>
        <authorList>
            <person name="Nene V."/>
            <person name="Wortman J.R."/>
            <person name="Lawson D."/>
            <person name="Haas B."/>
            <person name="Kodira C."/>
            <person name="Tu Z.J."/>
            <person name="Loftus B."/>
            <person name="Xi Z."/>
            <person name="Megy K."/>
            <person name="Grabherr M."/>
            <person name="Ren Q."/>
            <person name="Zdobnov E.M."/>
            <person name="Lobo N.F."/>
            <person name="Campbell K.S."/>
            <person name="Brown S.E."/>
            <person name="Bonaldo M.F."/>
            <person name="Zhu J."/>
            <person name="Sinkins S.P."/>
            <person name="Hogenkamp D.G."/>
            <person name="Amedeo P."/>
            <person name="Arensburger P."/>
            <person name="Atkinson P.W."/>
            <person name="Bidwell S."/>
            <person name="Biedler J."/>
            <person name="Birney E."/>
            <person name="Bruggner R.V."/>
            <person name="Costas J."/>
            <person name="Coy M.R."/>
            <person name="Crabtree J."/>
            <person name="Crawford M."/>
            <person name="Debruyn B."/>
            <person name="Decaprio D."/>
            <person name="Eiglmeier K."/>
            <person name="Eisenstadt E."/>
            <person name="El-Dorry H."/>
            <person name="Gelbart W.M."/>
            <person name="Gomes S.L."/>
            <person name="Hammond M."/>
            <person name="Hannick L.I."/>
            <person name="Hogan J.R."/>
            <person name="Holmes M.H."/>
            <person name="Jaffe D."/>
            <person name="Johnston J.S."/>
            <person name="Kennedy R.C."/>
            <person name="Koo H."/>
            <person name="Kravitz S."/>
            <person name="Kriventseva E.V."/>
            <person name="Kulp D."/>
            <person name="Labutti K."/>
            <person name="Lee E."/>
            <person name="Li S."/>
            <person name="Lovin D.D."/>
            <person name="Mao C."/>
            <person name="Mauceli E."/>
            <person name="Menck C.F."/>
            <person name="Miller J.R."/>
            <person name="Montgomery P."/>
            <person name="Mori A."/>
            <person name="Nascimento A.L."/>
            <person name="Naveira H.F."/>
            <person name="Nusbaum C."/>
            <person name="O'leary S."/>
            <person name="Orvis J."/>
            <person name="Pertea M."/>
            <person name="Quesneville H."/>
            <person name="Reidenbach K.R."/>
            <person name="Rogers Y.H."/>
            <person name="Roth C.W."/>
            <person name="Schneider J.R."/>
            <person name="Schatz M."/>
            <person name="Shumway M."/>
            <person name="Stanke M."/>
            <person name="Stinson E.O."/>
            <person name="Tubio J.M."/>
            <person name="Vanzee J.P."/>
            <person name="Verjovski-Almeida S."/>
            <person name="Werner D."/>
            <person name="White O."/>
            <person name="Wyder S."/>
            <person name="Zeng Q."/>
            <person name="Zhao Q."/>
            <person name="Zhao Y."/>
            <person name="Hill C.A."/>
            <person name="Raikhel A.S."/>
            <person name="Soares M.B."/>
            <person name="Knudson D.L."/>
            <person name="Lee N.H."/>
            <person name="Galagan J."/>
            <person name="Salzberg S.L."/>
            <person name="Paulsen I.T."/>
            <person name="Dimopoulos G."/>
            <person name="Collins F.H."/>
            <person name="Birren B."/>
            <person name="Fraser-Liggett C.M."/>
            <person name="Severson D.W."/>
        </authorList>
    </citation>
    <scope>NUCLEOTIDE SEQUENCE [LARGE SCALE GENOMIC DNA]</scope>
    <source>
        <strain evidence="1">Liverpool</strain>
    </source>
</reference>
<feature type="non-terminal residue" evidence="1">
    <location>
        <position position="1"/>
    </location>
</feature>
<accession>Q16SP2</accession>